<dbReference type="GO" id="GO:0050515">
    <property type="term" value="F:4-(cytidine 5'-diphospho)-2-C-methyl-D-erythritol kinase activity"/>
    <property type="evidence" value="ECO:0007669"/>
    <property type="project" value="UniProtKB-UniRule"/>
</dbReference>
<feature type="domain" description="GHMP kinase C-terminal" evidence="12">
    <location>
        <begin position="215"/>
        <end position="273"/>
    </location>
</feature>
<evidence type="ECO:0000313" key="14">
    <source>
        <dbReference type="Proteomes" id="UP000286934"/>
    </source>
</evidence>
<dbReference type="PIRSF" id="PIRSF010376">
    <property type="entry name" value="IspE"/>
    <property type="match status" value="1"/>
</dbReference>
<dbReference type="EC" id="2.7.1.148" evidence="2 10"/>
<dbReference type="PANTHER" id="PTHR43527:SF2">
    <property type="entry name" value="4-DIPHOSPHOCYTIDYL-2-C-METHYL-D-ERYTHRITOL KINASE, CHLOROPLASTIC"/>
    <property type="match status" value="1"/>
</dbReference>
<evidence type="ECO:0000256" key="4">
    <source>
        <dbReference type="ARBA" id="ARBA00022679"/>
    </source>
</evidence>
<dbReference type="HAMAP" id="MF_00061">
    <property type="entry name" value="IspE"/>
    <property type="match status" value="1"/>
</dbReference>
<keyword evidence="8 10" id="KW-0414">Isoprene biosynthesis</keyword>
<comment type="pathway">
    <text evidence="10">Isoprenoid biosynthesis; isopentenyl diphosphate biosynthesis via DXP pathway; isopentenyl diphosphate from 1-deoxy-D-xylulose 5-phosphate: step 3/6.</text>
</comment>
<evidence type="ECO:0000256" key="2">
    <source>
        <dbReference type="ARBA" id="ARBA00012052"/>
    </source>
</evidence>
<dbReference type="SUPFAM" id="SSF55060">
    <property type="entry name" value="GHMP Kinase, C-terminal domain"/>
    <property type="match status" value="1"/>
</dbReference>
<name>A0A432WY24_9GAMM</name>
<dbReference type="InterPro" id="IPR014721">
    <property type="entry name" value="Ribsml_uS5_D2-typ_fold_subgr"/>
</dbReference>
<feature type="active site" evidence="10">
    <location>
        <position position="23"/>
    </location>
</feature>
<evidence type="ECO:0000256" key="8">
    <source>
        <dbReference type="ARBA" id="ARBA00023229"/>
    </source>
</evidence>
<accession>A0A432WY24</accession>
<sequence>MRINPNNTIDNPPISFDLPAPAKLNLYLHITGRRPDGYHQLETLFQFLDYSDDITFELTHDGDIQLDQGTLDFPQEENLVYRAARLLAPYRSNSKQGVKLTLNKQLPAGGGLGGGSSDAATTLLGLNHLWRLQLSNDELAEIGLGLGADVPVFVHGKATFAQGVGEIFSPANPAENWYLIVQPNVHVSTAEIFTHPALPRNTPAAKTALNEWQQGRNDCEKLVCSLYPQVASALQWLLKYAPSRMTGTGACVFGCFSSAVEAEQALQVLPTEFRGFVAKGVNQSPLHQALKQLP</sequence>
<evidence type="ECO:0000256" key="9">
    <source>
        <dbReference type="ARBA" id="ARBA00032554"/>
    </source>
</evidence>
<proteinExistence type="inferred from homology"/>
<evidence type="ECO:0000313" key="13">
    <source>
        <dbReference type="EMBL" id="RUO38700.1"/>
    </source>
</evidence>
<dbReference type="GO" id="GO:0016114">
    <property type="term" value="P:terpenoid biosynthetic process"/>
    <property type="evidence" value="ECO:0007669"/>
    <property type="project" value="UniProtKB-UniRule"/>
</dbReference>
<dbReference type="SUPFAM" id="SSF54211">
    <property type="entry name" value="Ribosomal protein S5 domain 2-like"/>
    <property type="match status" value="1"/>
</dbReference>
<dbReference type="AlphaFoldDB" id="A0A432WY24"/>
<dbReference type="RefSeq" id="WP_126805917.1">
    <property type="nucleotide sequence ID" value="NZ_PIPP01000001.1"/>
</dbReference>
<dbReference type="EMBL" id="PIPP01000001">
    <property type="protein sequence ID" value="RUO38700.1"/>
    <property type="molecule type" value="Genomic_DNA"/>
</dbReference>
<comment type="similarity">
    <text evidence="1 10">Belongs to the GHMP kinase family. IspE subfamily.</text>
</comment>
<gene>
    <name evidence="10" type="primary">ispE</name>
    <name evidence="13" type="ORF">CWE13_03390</name>
</gene>
<keyword evidence="7 10" id="KW-0067">ATP-binding</keyword>
<dbReference type="InterPro" id="IPR013750">
    <property type="entry name" value="GHMP_kinase_C_dom"/>
</dbReference>
<dbReference type="NCBIfam" id="NF011202">
    <property type="entry name" value="PRK14608.1"/>
    <property type="match status" value="1"/>
</dbReference>
<comment type="catalytic activity">
    <reaction evidence="10">
        <text>4-CDP-2-C-methyl-D-erythritol + ATP = 4-CDP-2-C-methyl-D-erythritol 2-phosphate + ADP + H(+)</text>
        <dbReference type="Rhea" id="RHEA:18437"/>
        <dbReference type="ChEBI" id="CHEBI:15378"/>
        <dbReference type="ChEBI" id="CHEBI:30616"/>
        <dbReference type="ChEBI" id="CHEBI:57823"/>
        <dbReference type="ChEBI" id="CHEBI:57919"/>
        <dbReference type="ChEBI" id="CHEBI:456216"/>
        <dbReference type="EC" id="2.7.1.148"/>
    </reaction>
</comment>
<dbReference type="GO" id="GO:0005524">
    <property type="term" value="F:ATP binding"/>
    <property type="evidence" value="ECO:0007669"/>
    <property type="project" value="UniProtKB-UniRule"/>
</dbReference>
<evidence type="ECO:0000256" key="6">
    <source>
        <dbReference type="ARBA" id="ARBA00022777"/>
    </source>
</evidence>
<feature type="active site" evidence="10">
    <location>
        <position position="149"/>
    </location>
</feature>
<dbReference type="InterPro" id="IPR020568">
    <property type="entry name" value="Ribosomal_Su5_D2-typ_SF"/>
</dbReference>
<dbReference type="Gene3D" id="3.30.70.890">
    <property type="entry name" value="GHMP kinase, C-terminal domain"/>
    <property type="match status" value="1"/>
</dbReference>
<reference evidence="14" key="1">
    <citation type="journal article" date="2018" name="Front. Microbiol.">
        <title>Genome-Based Analysis Reveals the Taxonomy and Diversity of the Family Idiomarinaceae.</title>
        <authorList>
            <person name="Liu Y."/>
            <person name="Lai Q."/>
            <person name="Shao Z."/>
        </authorList>
    </citation>
    <scope>NUCLEOTIDE SEQUENCE [LARGE SCALE GENOMIC DNA]</scope>
    <source>
        <strain evidence="14">AIS</strain>
    </source>
</reference>
<dbReference type="PANTHER" id="PTHR43527">
    <property type="entry name" value="4-DIPHOSPHOCYTIDYL-2-C-METHYL-D-ERYTHRITOL KINASE, CHLOROPLASTIC"/>
    <property type="match status" value="1"/>
</dbReference>
<dbReference type="UniPathway" id="UPA00056">
    <property type="reaction ID" value="UER00094"/>
</dbReference>
<keyword evidence="14" id="KW-1185">Reference proteome</keyword>
<evidence type="ECO:0000256" key="7">
    <source>
        <dbReference type="ARBA" id="ARBA00022840"/>
    </source>
</evidence>
<dbReference type="Pfam" id="PF08544">
    <property type="entry name" value="GHMP_kinases_C"/>
    <property type="match status" value="1"/>
</dbReference>
<evidence type="ECO:0000259" key="11">
    <source>
        <dbReference type="Pfam" id="PF00288"/>
    </source>
</evidence>
<feature type="domain" description="GHMP kinase N-terminal" evidence="11">
    <location>
        <begin position="78"/>
        <end position="157"/>
    </location>
</feature>
<organism evidence="13 14">
    <name type="scientific">Aliidiomarina shirensis</name>
    <dbReference type="NCBI Taxonomy" id="1048642"/>
    <lineage>
        <taxon>Bacteria</taxon>
        <taxon>Pseudomonadati</taxon>
        <taxon>Pseudomonadota</taxon>
        <taxon>Gammaproteobacteria</taxon>
        <taxon>Alteromonadales</taxon>
        <taxon>Idiomarinaceae</taxon>
        <taxon>Aliidiomarina</taxon>
    </lineage>
</organism>
<dbReference type="GO" id="GO:0019288">
    <property type="term" value="P:isopentenyl diphosphate biosynthetic process, methylerythritol 4-phosphate pathway"/>
    <property type="evidence" value="ECO:0007669"/>
    <property type="project" value="UniProtKB-UniRule"/>
</dbReference>
<feature type="binding site" evidence="10">
    <location>
        <begin position="107"/>
        <end position="117"/>
    </location>
    <ligand>
        <name>ATP</name>
        <dbReference type="ChEBI" id="CHEBI:30616"/>
    </ligand>
</feature>
<evidence type="ECO:0000259" key="12">
    <source>
        <dbReference type="Pfam" id="PF08544"/>
    </source>
</evidence>
<dbReference type="Gene3D" id="3.30.230.10">
    <property type="match status" value="1"/>
</dbReference>
<keyword evidence="4 10" id="KW-0808">Transferase</keyword>
<dbReference type="Proteomes" id="UP000286934">
    <property type="component" value="Unassembled WGS sequence"/>
</dbReference>
<keyword evidence="5 10" id="KW-0547">Nucleotide-binding</keyword>
<dbReference type="InterPro" id="IPR006204">
    <property type="entry name" value="GHMP_kinase_N_dom"/>
</dbReference>
<dbReference type="InterPro" id="IPR036554">
    <property type="entry name" value="GHMP_kinase_C_sf"/>
</dbReference>
<comment type="function">
    <text evidence="10">Catalyzes the phosphorylation of the position 2 hydroxy group of 4-diphosphocytidyl-2C-methyl-D-erythritol.</text>
</comment>
<keyword evidence="6 10" id="KW-0418">Kinase</keyword>
<dbReference type="InterPro" id="IPR004424">
    <property type="entry name" value="IspE"/>
</dbReference>
<dbReference type="Pfam" id="PF00288">
    <property type="entry name" value="GHMP_kinases_N"/>
    <property type="match status" value="1"/>
</dbReference>
<evidence type="ECO:0000256" key="10">
    <source>
        <dbReference type="HAMAP-Rule" id="MF_00061"/>
    </source>
</evidence>
<comment type="caution">
    <text evidence="13">The sequence shown here is derived from an EMBL/GenBank/DDBJ whole genome shotgun (WGS) entry which is preliminary data.</text>
</comment>
<evidence type="ECO:0000256" key="1">
    <source>
        <dbReference type="ARBA" id="ARBA00009684"/>
    </source>
</evidence>
<evidence type="ECO:0000256" key="5">
    <source>
        <dbReference type="ARBA" id="ARBA00022741"/>
    </source>
</evidence>
<evidence type="ECO:0000256" key="3">
    <source>
        <dbReference type="ARBA" id="ARBA00017473"/>
    </source>
</evidence>
<dbReference type="NCBIfam" id="TIGR00154">
    <property type="entry name" value="ispE"/>
    <property type="match status" value="1"/>
</dbReference>
<dbReference type="OrthoDB" id="9809438at2"/>
<protein>
    <recommendedName>
        <fullName evidence="3 10">4-diphosphocytidyl-2-C-methyl-D-erythritol kinase</fullName>
        <shortName evidence="10">CMK</shortName>
        <ecNumber evidence="2 10">2.7.1.148</ecNumber>
    </recommendedName>
    <alternativeName>
        <fullName evidence="9 10">4-(cytidine-5'-diphospho)-2-C-methyl-D-erythritol kinase</fullName>
    </alternativeName>
</protein>